<dbReference type="EMBL" id="JACYCF010000001">
    <property type="protein sequence ID" value="KAF8761039.1"/>
    <property type="molecule type" value="Genomic_DNA"/>
</dbReference>
<reference evidence="2" key="1">
    <citation type="submission" date="2020-09" db="EMBL/GenBank/DDBJ databases">
        <title>Comparative genome analyses of four rice-infecting Rhizoctonia solani isolates reveal extensive enrichment of homogalacturonan modification genes.</title>
        <authorList>
            <person name="Lee D.-Y."/>
            <person name="Jeon J."/>
            <person name="Kim K.-T."/>
            <person name="Cheong K."/>
            <person name="Song H."/>
            <person name="Choi G."/>
            <person name="Ko J."/>
            <person name="Opiyo S.O."/>
            <person name="Zuo S."/>
            <person name="Madhav S."/>
            <person name="Lee Y.-H."/>
            <person name="Wang G.-L."/>
        </authorList>
    </citation>
    <scope>NUCLEOTIDE SEQUENCE</scope>
    <source>
        <strain evidence="2">AG1-IA B2</strain>
    </source>
</reference>
<comment type="caution">
    <text evidence="2">The sequence shown here is derived from an EMBL/GenBank/DDBJ whole genome shotgun (WGS) entry which is preliminary data.</text>
</comment>
<dbReference type="AlphaFoldDB" id="A0A8H7IJJ5"/>
<gene>
    <name evidence="2" type="ORF">RHS01_00412</name>
</gene>
<evidence type="ECO:0000256" key="1">
    <source>
        <dbReference type="SAM" id="MobiDB-lite"/>
    </source>
</evidence>
<accession>A0A8H7IJJ5</accession>
<name>A0A8H7IJJ5_9AGAM</name>
<proteinExistence type="predicted"/>
<feature type="region of interest" description="Disordered" evidence="1">
    <location>
        <begin position="1"/>
        <end position="27"/>
    </location>
</feature>
<sequence length="144" mass="15706">MSKVAKIGSRSPISNAKAHPPKGGGLRWADAERTELTEACRGRFIILPEQYELERRTLSTTNRIQAIENRADLMPLVGGSTVGKEIYLDVYLYSLLIVSSDPSGDGGISDTDYLTLCTEADSTSISTTPRAHTDPSWQAQTLSF</sequence>
<evidence type="ECO:0000313" key="3">
    <source>
        <dbReference type="Proteomes" id="UP000614334"/>
    </source>
</evidence>
<evidence type="ECO:0000313" key="2">
    <source>
        <dbReference type="EMBL" id="KAF8761039.1"/>
    </source>
</evidence>
<organism evidence="2 3">
    <name type="scientific">Rhizoctonia solani</name>
    <dbReference type="NCBI Taxonomy" id="456999"/>
    <lineage>
        <taxon>Eukaryota</taxon>
        <taxon>Fungi</taxon>
        <taxon>Dikarya</taxon>
        <taxon>Basidiomycota</taxon>
        <taxon>Agaricomycotina</taxon>
        <taxon>Agaricomycetes</taxon>
        <taxon>Cantharellales</taxon>
        <taxon>Ceratobasidiaceae</taxon>
        <taxon>Rhizoctonia</taxon>
    </lineage>
</organism>
<protein>
    <submittedName>
        <fullName evidence="2">Uncharacterized protein</fullName>
    </submittedName>
</protein>
<dbReference type="Proteomes" id="UP000614334">
    <property type="component" value="Unassembled WGS sequence"/>
</dbReference>